<dbReference type="SUPFAM" id="SSF53756">
    <property type="entry name" value="UDP-Glycosyltransferase/glycogen phosphorylase"/>
    <property type="match status" value="1"/>
</dbReference>
<evidence type="ECO:0000259" key="1">
    <source>
        <dbReference type="Pfam" id="PF00534"/>
    </source>
</evidence>
<dbReference type="Pfam" id="PF00534">
    <property type="entry name" value="Glycos_transf_1"/>
    <property type="match status" value="1"/>
</dbReference>
<protein>
    <submittedName>
        <fullName evidence="3">Glycosyltransferase</fullName>
    </submittedName>
</protein>
<dbReference type="GO" id="GO:0016757">
    <property type="term" value="F:glycosyltransferase activity"/>
    <property type="evidence" value="ECO:0007669"/>
    <property type="project" value="InterPro"/>
</dbReference>
<name>A0A6N8DN81_RHOAC</name>
<dbReference type="InterPro" id="IPR001296">
    <property type="entry name" value="Glyco_trans_1"/>
</dbReference>
<dbReference type="EMBL" id="WNKS01000003">
    <property type="protein sequence ID" value="MTV30224.1"/>
    <property type="molecule type" value="Genomic_DNA"/>
</dbReference>
<dbReference type="AlphaFoldDB" id="A0A6N8DN81"/>
<dbReference type="Pfam" id="PF13439">
    <property type="entry name" value="Glyco_transf_4"/>
    <property type="match status" value="1"/>
</dbReference>
<proteinExistence type="predicted"/>
<dbReference type="OrthoDB" id="9806708at2"/>
<feature type="domain" description="Glycosyl transferase family 1" evidence="1">
    <location>
        <begin position="211"/>
        <end position="349"/>
    </location>
</feature>
<sequence length="408" mass="43546">MSRPARLVGAGPDAKQPLRVLHVMRAPVGGLFRHVLDLSRAQIADGHSVGVIADSLTGGARAELELARLAEDLPLGLLRIPIHRNPHWSDLGNLRRVSGRIDELKPDVVHGHGSKGGFLARAAGRLAKTVHPVLAYTPHGGAIHFARMSLEGIAYRAIERALAPCTDVYLFESQFAAERLRAFAGASRAAGRVVVNGLHESELLPVAPAPDAADFLFIGELRALKGVCTLIEAMQVLQQRLESPPRLVMVGDGALDRELSAEIARRGLSHCISLLGCKPARKAFSLGRILVVPSHAESLPYVVLEAAGARVPIISTNVGGIPEIFGPYAGGLIRPGDVGDLANAMQAAMVAGAEALADDAERLAAFVGRKFLVTNMYDQVISGYRAGRIARESREQFKPERSESASPY</sequence>
<gene>
    <name evidence="3" type="ORF">GJ654_04370</name>
</gene>
<dbReference type="Proteomes" id="UP000439113">
    <property type="component" value="Unassembled WGS sequence"/>
</dbReference>
<comment type="caution">
    <text evidence="3">The sequence shown here is derived from an EMBL/GenBank/DDBJ whole genome shotgun (WGS) entry which is preliminary data.</text>
</comment>
<reference evidence="3 4" key="1">
    <citation type="submission" date="2019-11" db="EMBL/GenBank/DDBJ databases">
        <title>Whole-genome sequence of a Rhodoblastus acidophilus DSM 142.</title>
        <authorList>
            <person name="Kyndt J.A."/>
            <person name="Meyer T.E."/>
        </authorList>
    </citation>
    <scope>NUCLEOTIDE SEQUENCE [LARGE SCALE GENOMIC DNA]</scope>
    <source>
        <strain evidence="3 4">DSM 142</strain>
    </source>
</reference>
<accession>A0A6N8DN81</accession>
<dbReference type="Gene3D" id="3.40.50.2000">
    <property type="entry name" value="Glycogen Phosphorylase B"/>
    <property type="match status" value="2"/>
</dbReference>
<dbReference type="PANTHER" id="PTHR12526">
    <property type="entry name" value="GLYCOSYLTRANSFERASE"/>
    <property type="match status" value="1"/>
</dbReference>
<organism evidence="3 4">
    <name type="scientific">Rhodoblastus acidophilus</name>
    <name type="common">Rhodopseudomonas acidophila</name>
    <dbReference type="NCBI Taxonomy" id="1074"/>
    <lineage>
        <taxon>Bacteria</taxon>
        <taxon>Pseudomonadati</taxon>
        <taxon>Pseudomonadota</taxon>
        <taxon>Alphaproteobacteria</taxon>
        <taxon>Hyphomicrobiales</taxon>
        <taxon>Rhodoblastaceae</taxon>
        <taxon>Rhodoblastus</taxon>
    </lineage>
</organism>
<feature type="domain" description="Glycosyltransferase subfamily 4-like N-terminal" evidence="2">
    <location>
        <begin position="28"/>
        <end position="198"/>
    </location>
</feature>
<keyword evidence="3" id="KW-0808">Transferase</keyword>
<evidence type="ECO:0000313" key="4">
    <source>
        <dbReference type="Proteomes" id="UP000439113"/>
    </source>
</evidence>
<dbReference type="InterPro" id="IPR028098">
    <property type="entry name" value="Glyco_trans_4-like_N"/>
</dbReference>
<evidence type="ECO:0000313" key="3">
    <source>
        <dbReference type="EMBL" id="MTV30224.1"/>
    </source>
</evidence>
<evidence type="ECO:0000259" key="2">
    <source>
        <dbReference type="Pfam" id="PF13439"/>
    </source>
</evidence>